<name>A0ACC1XAQ1_MELAZ</name>
<accession>A0ACC1XAQ1</accession>
<reference evidence="1 2" key="1">
    <citation type="journal article" date="2023" name="Science">
        <title>Complex scaffold remodeling in plant triterpene biosynthesis.</title>
        <authorList>
            <person name="De La Pena R."/>
            <person name="Hodgson H."/>
            <person name="Liu J.C."/>
            <person name="Stephenson M.J."/>
            <person name="Martin A.C."/>
            <person name="Owen C."/>
            <person name="Harkess A."/>
            <person name="Leebens-Mack J."/>
            <person name="Jimenez L.E."/>
            <person name="Osbourn A."/>
            <person name="Sattely E.S."/>
        </authorList>
    </citation>
    <scope>NUCLEOTIDE SEQUENCE [LARGE SCALE GENOMIC DNA]</scope>
    <source>
        <strain evidence="2">cv. JPN11</strain>
        <tissue evidence="1">Leaf</tissue>
    </source>
</reference>
<protein>
    <submittedName>
        <fullName evidence="1">Flotillin</fullName>
    </submittedName>
</protein>
<dbReference type="Proteomes" id="UP001164539">
    <property type="component" value="Chromosome 10"/>
</dbReference>
<evidence type="ECO:0000313" key="2">
    <source>
        <dbReference type="Proteomes" id="UP001164539"/>
    </source>
</evidence>
<evidence type="ECO:0000313" key="1">
    <source>
        <dbReference type="EMBL" id="KAJ4707828.1"/>
    </source>
</evidence>
<sequence>MEAANQAKVDVAEARMKGQVFENHREANAELAKKKAGWEKEIKVSEVESSKAVALRDAETRADHLSKASVA</sequence>
<keyword evidence="2" id="KW-1185">Reference proteome</keyword>
<organism evidence="1 2">
    <name type="scientific">Melia azedarach</name>
    <name type="common">Chinaberry tree</name>
    <dbReference type="NCBI Taxonomy" id="155640"/>
    <lineage>
        <taxon>Eukaryota</taxon>
        <taxon>Viridiplantae</taxon>
        <taxon>Streptophyta</taxon>
        <taxon>Embryophyta</taxon>
        <taxon>Tracheophyta</taxon>
        <taxon>Spermatophyta</taxon>
        <taxon>Magnoliopsida</taxon>
        <taxon>eudicotyledons</taxon>
        <taxon>Gunneridae</taxon>
        <taxon>Pentapetalae</taxon>
        <taxon>rosids</taxon>
        <taxon>malvids</taxon>
        <taxon>Sapindales</taxon>
        <taxon>Meliaceae</taxon>
        <taxon>Melia</taxon>
    </lineage>
</organism>
<proteinExistence type="predicted"/>
<dbReference type="EMBL" id="CM051403">
    <property type="protein sequence ID" value="KAJ4707828.1"/>
    <property type="molecule type" value="Genomic_DNA"/>
</dbReference>
<comment type="caution">
    <text evidence="1">The sequence shown here is derived from an EMBL/GenBank/DDBJ whole genome shotgun (WGS) entry which is preliminary data.</text>
</comment>
<gene>
    <name evidence="1" type="ORF">OWV82_017884</name>
</gene>